<feature type="chain" id="PRO_5040741151" evidence="2">
    <location>
        <begin position="24"/>
        <end position="292"/>
    </location>
</feature>
<feature type="compositionally biased region" description="Basic and acidic residues" evidence="1">
    <location>
        <begin position="80"/>
        <end position="107"/>
    </location>
</feature>
<evidence type="ECO:0000313" key="3">
    <source>
        <dbReference type="EMBL" id="GMG17671.1"/>
    </source>
</evidence>
<organism evidence="3 4">
    <name type="scientific">Phytophthora fragariaefolia</name>
    <dbReference type="NCBI Taxonomy" id="1490495"/>
    <lineage>
        <taxon>Eukaryota</taxon>
        <taxon>Sar</taxon>
        <taxon>Stramenopiles</taxon>
        <taxon>Oomycota</taxon>
        <taxon>Peronosporomycetes</taxon>
        <taxon>Peronosporales</taxon>
        <taxon>Peronosporaceae</taxon>
        <taxon>Phytophthora</taxon>
    </lineage>
</organism>
<feature type="region of interest" description="Disordered" evidence="1">
    <location>
        <begin position="76"/>
        <end position="292"/>
    </location>
</feature>
<evidence type="ECO:0000313" key="4">
    <source>
        <dbReference type="Proteomes" id="UP001165121"/>
    </source>
</evidence>
<gene>
    <name evidence="3" type="ORF">Pfra01_003029500</name>
</gene>
<evidence type="ECO:0000256" key="2">
    <source>
        <dbReference type="SAM" id="SignalP"/>
    </source>
</evidence>
<feature type="compositionally biased region" description="Basic and acidic residues" evidence="1">
    <location>
        <begin position="237"/>
        <end position="292"/>
    </location>
</feature>
<sequence>MRPIQATALVTLACLFVAGHTSAAAPEAVQNDNEALISALPGMERQLTTASALATEGEPTLTIVAAKSASAYGGTTTEALEDHRQNNDDTGDYKHSGGEAESHRQNDEAIGGYNGGGDHENRLVNPAPENSYGKSDGGLTPKSGRFDNKYQARPVKDNGHEHHRDGDRKYYPATDKRESGRFDNKYKPRRGNDNDREHHRDGDRKYNVASKIPDNRSPSFGGDDKYRPGRLSPGGPEDSRFGNDYKPRPGHADDRGHGYDKKRLEAKGYKHEQEAKKKTDPDCDEKKPHLRS</sequence>
<keyword evidence="4" id="KW-1185">Reference proteome</keyword>
<evidence type="ECO:0000256" key="1">
    <source>
        <dbReference type="SAM" id="MobiDB-lite"/>
    </source>
</evidence>
<feature type="signal peptide" evidence="2">
    <location>
        <begin position="1"/>
        <end position="23"/>
    </location>
</feature>
<comment type="caution">
    <text evidence="3">The sequence shown here is derived from an EMBL/GenBank/DDBJ whole genome shotgun (WGS) entry which is preliminary data.</text>
</comment>
<name>A0A9W6YP08_9STRA</name>
<proteinExistence type="predicted"/>
<protein>
    <submittedName>
        <fullName evidence="3">Unnamed protein product</fullName>
    </submittedName>
</protein>
<dbReference type="EMBL" id="BSXT01019052">
    <property type="protein sequence ID" value="GMG17671.1"/>
    <property type="molecule type" value="Genomic_DNA"/>
</dbReference>
<dbReference type="Proteomes" id="UP001165121">
    <property type="component" value="Unassembled WGS sequence"/>
</dbReference>
<feature type="compositionally biased region" description="Basic and acidic residues" evidence="1">
    <location>
        <begin position="144"/>
        <end position="206"/>
    </location>
</feature>
<dbReference type="AlphaFoldDB" id="A0A9W6YP08"/>
<reference evidence="3" key="1">
    <citation type="submission" date="2023-04" db="EMBL/GenBank/DDBJ databases">
        <title>Phytophthora fragariaefolia NBRC 109709.</title>
        <authorList>
            <person name="Ichikawa N."/>
            <person name="Sato H."/>
            <person name="Tonouchi N."/>
        </authorList>
    </citation>
    <scope>NUCLEOTIDE SEQUENCE</scope>
    <source>
        <strain evidence="3">NBRC 109709</strain>
    </source>
</reference>
<accession>A0A9W6YP08</accession>
<keyword evidence="2" id="KW-0732">Signal</keyword>